<evidence type="ECO:0000256" key="3">
    <source>
        <dbReference type="ARBA" id="ARBA00022694"/>
    </source>
</evidence>
<dbReference type="SUPFAM" id="SSF81891">
    <property type="entry name" value="Poly A polymerase C-terminal region-like"/>
    <property type="match status" value="1"/>
</dbReference>
<dbReference type="Gene3D" id="3.30.460.10">
    <property type="entry name" value="Beta Polymerase, domain 2"/>
    <property type="match status" value="1"/>
</dbReference>
<feature type="domain" description="tRNA nucleotidyltransferase/poly(A) polymerase RNA and SrmB- binding" evidence="10">
    <location>
        <begin position="186"/>
        <end position="239"/>
    </location>
</feature>
<dbReference type="SUPFAM" id="SSF81301">
    <property type="entry name" value="Nucleotidyltransferase"/>
    <property type="match status" value="1"/>
</dbReference>
<evidence type="ECO:0000256" key="2">
    <source>
        <dbReference type="ARBA" id="ARBA00022679"/>
    </source>
</evidence>
<keyword evidence="7" id="KW-0460">Magnesium</keyword>
<dbReference type="eggNOG" id="COG0617">
    <property type="taxonomic scope" value="Bacteria"/>
</dbReference>
<keyword evidence="8" id="KW-0694">RNA-binding</keyword>
<dbReference type="Pfam" id="PF01743">
    <property type="entry name" value="PolyA_pol"/>
    <property type="match status" value="1"/>
</dbReference>
<dbReference type="PANTHER" id="PTHR46173:SF1">
    <property type="entry name" value="CCA TRNA NUCLEOTIDYLTRANSFERASE 1, MITOCHONDRIAL"/>
    <property type="match status" value="1"/>
</dbReference>
<keyword evidence="6" id="KW-0547">Nucleotide-binding</keyword>
<evidence type="ECO:0000259" key="9">
    <source>
        <dbReference type="Pfam" id="PF01743"/>
    </source>
</evidence>
<dbReference type="GO" id="GO:0000166">
    <property type="term" value="F:nucleotide binding"/>
    <property type="evidence" value="ECO:0007669"/>
    <property type="project" value="UniProtKB-KW"/>
</dbReference>
<protein>
    <submittedName>
        <fullName evidence="11">CCA tRNA nucleotidyltransferase</fullName>
    </submittedName>
</protein>
<comment type="similarity">
    <text evidence="8">Belongs to the tRNA nucleotidyltransferase/poly(A) polymerase family.</text>
</comment>
<name>A0A1V0GSY9_9RHOB</name>
<dbReference type="InterPro" id="IPR032828">
    <property type="entry name" value="PolyA_RNA-bd"/>
</dbReference>
<keyword evidence="3" id="KW-0819">tRNA processing</keyword>
<dbReference type="Proteomes" id="UP000191257">
    <property type="component" value="Chromosome"/>
</dbReference>
<evidence type="ECO:0000256" key="1">
    <source>
        <dbReference type="ARBA" id="ARBA00001946"/>
    </source>
</evidence>
<keyword evidence="2 8" id="KW-0808">Transferase</keyword>
<dbReference type="PANTHER" id="PTHR46173">
    <property type="entry name" value="CCA TRNA NUCLEOTIDYLTRANSFERASE 1, MITOCHONDRIAL"/>
    <property type="match status" value="1"/>
</dbReference>
<dbReference type="GO" id="GO:0016779">
    <property type="term" value="F:nucleotidyltransferase activity"/>
    <property type="evidence" value="ECO:0007669"/>
    <property type="project" value="UniProtKB-KW"/>
</dbReference>
<dbReference type="AlphaFoldDB" id="A0A1V0GSY9"/>
<evidence type="ECO:0000256" key="6">
    <source>
        <dbReference type="ARBA" id="ARBA00022741"/>
    </source>
</evidence>
<evidence type="ECO:0000313" key="11">
    <source>
        <dbReference type="EMBL" id="ARC36938.1"/>
    </source>
</evidence>
<dbReference type="GO" id="GO:0000049">
    <property type="term" value="F:tRNA binding"/>
    <property type="evidence" value="ECO:0007669"/>
    <property type="project" value="TreeGrafter"/>
</dbReference>
<comment type="cofactor">
    <cofactor evidence="1">
        <name>Mg(2+)</name>
        <dbReference type="ChEBI" id="CHEBI:18420"/>
    </cofactor>
</comment>
<dbReference type="EMBL" id="CP020442">
    <property type="protein sequence ID" value="ARC36938.1"/>
    <property type="molecule type" value="Genomic_DNA"/>
</dbReference>
<feature type="domain" description="Poly A polymerase head" evidence="9">
    <location>
        <begin position="31"/>
        <end position="152"/>
    </location>
</feature>
<reference evidence="11" key="1">
    <citation type="submission" date="2017-12" db="EMBL/GenBank/DDBJ databases">
        <title>FDA dAtabase for Regulatory Grade micrObial Sequences (FDA-ARGOS): Supporting development and validation of Infectious Disease Dx tests.</title>
        <authorList>
            <person name="Campos J."/>
            <person name="Goldberg B."/>
            <person name="Tallon L."/>
            <person name="Sadzewicz L."/>
            <person name="Sengamalay N."/>
            <person name="Ott S."/>
            <person name="Godinez A."/>
            <person name="Nagaraj S."/>
            <person name="Vyas G."/>
            <person name="Aluvathingal J."/>
            <person name="Nadendla S."/>
            <person name="Geyer C."/>
            <person name="Nandy P."/>
            <person name="Hobson J."/>
            <person name="Sichtig H."/>
        </authorList>
    </citation>
    <scope>NUCLEOTIDE SEQUENCE</scope>
    <source>
        <strain evidence="11">FDAARGOS_252</strain>
    </source>
</reference>
<dbReference type="KEGG" id="pye:A6J80_11650"/>
<dbReference type="GO" id="GO:0008033">
    <property type="term" value="P:tRNA processing"/>
    <property type="evidence" value="ECO:0007669"/>
    <property type="project" value="UniProtKB-KW"/>
</dbReference>
<sequence length="392" mass="41690">MTVSRITAPFLSDPDLARVLGALEGAGHQALVVGGAVRNALLGVPVSDIDIATSALPRDTMRIVARAGLRAVPTGIDHGTVTVLCKGRGFEVTTFRRDVQTDGRHAVVAFSDDLAEDARRRDFTMNALYATRTGEVLDPVGGLPDLAARRLRFVGDPAQRIAEDYLRILRFYRFLACYGREADARALAACRELRAGLSGISRERIGHEMRKLLSAADPAPAVALMAEAGVLPLILPGADPGDLPDLVQVEREYGTGALPTFPRRLALLGPADPVPALRLSRDEGRALDQIAQALALPPALAAHRFGRTVAAQSVLIRAARGQAPAFGWCHDIARGAAAVFPLAAADLMPALQGEALGDALRAARQAWTDSDFTLDRDTLLCIARGNESQPDA</sequence>
<dbReference type="Pfam" id="PF12627">
    <property type="entry name" value="PolyA_pol_RNAbd"/>
    <property type="match status" value="1"/>
</dbReference>
<evidence type="ECO:0000313" key="12">
    <source>
        <dbReference type="Proteomes" id="UP000191257"/>
    </source>
</evidence>
<dbReference type="STRING" id="147645.A6J80_11650"/>
<organism evidence="11 12">
    <name type="scientific">Paracoccus yeei</name>
    <dbReference type="NCBI Taxonomy" id="147645"/>
    <lineage>
        <taxon>Bacteria</taxon>
        <taxon>Pseudomonadati</taxon>
        <taxon>Pseudomonadota</taxon>
        <taxon>Alphaproteobacteria</taxon>
        <taxon>Rhodobacterales</taxon>
        <taxon>Paracoccaceae</taxon>
        <taxon>Paracoccus</taxon>
    </lineage>
</organism>
<dbReference type="RefSeq" id="WP_080621611.1">
    <property type="nucleotide sequence ID" value="NZ_CAWMZI010000001.1"/>
</dbReference>
<gene>
    <name evidence="11" type="ORF">A6J80_11650</name>
</gene>
<keyword evidence="4" id="KW-0548">Nucleotidyltransferase</keyword>
<evidence type="ECO:0000256" key="8">
    <source>
        <dbReference type="RuleBase" id="RU003953"/>
    </source>
</evidence>
<dbReference type="InterPro" id="IPR050264">
    <property type="entry name" value="Bact_CCA-adding_enz_type3_sf"/>
</dbReference>
<evidence type="ECO:0000256" key="4">
    <source>
        <dbReference type="ARBA" id="ARBA00022695"/>
    </source>
</evidence>
<proteinExistence type="inferred from homology"/>
<evidence type="ECO:0000256" key="7">
    <source>
        <dbReference type="ARBA" id="ARBA00022842"/>
    </source>
</evidence>
<evidence type="ECO:0000259" key="10">
    <source>
        <dbReference type="Pfam" id="PF12627"/>
    </source>
</evidence>
<keyword evidence="12" id="KW-1185">Reference proteome</keyword>
<accession>A0A1V0GSY9</accession>
<dbReference type="InterPro" id="IPR002646">
    <property type="entry name" value="PolA_pol_head_dom"/>
</dbReference>
<keyword evidence="5" id="KW-0479">Metal-binding</keyword>
<evidence type="ECO:0000256" key="5">
    <source>
        <dbReference type="ARBA" id="ARBA00022723"/>
    </source>
</evidence>
<dbReference type="CDD" id="cd05398">
    <property type="entry name" value="NT_ClassII-CCAase"/>
    <property type="match status" value="1"/>
</dbReference>
<dbReference type="InterPro" id="IPR043519">
    <property type="entry name" value="NT_sf"/>
</dbReference>
<dbReference type="Gene3D" id="1.10.3090.10">
    <property type="entry name" value="cca-adding enzyme, domain 2"/>
    <property type="match status" value="1"/>
</dbReference>
<dbReference type="GO" id="GO:0046872">
    <property type="term" value="F:metal ion binding"/>
    <property type="evidence" value="ECO:0007669"/>
    <property type="project" value="UniProtKB-KW"/>
</dbReference>